<keyword evidence="2" id="KW-1185">Reference proteome</keyword>
<evidence type="ECO:0000313" key="2">
    <source>
        <dbReference type="Proteomes" id="UP001153050"/>
    </source>
</evidence>
<organism evidence="1 2">
    <name type="scientific">Mesorhizobium escarrei</name>
    <dbReference type="NCBI Taxonomy" id="666018"/>
    <lineage>
        <taxon>Bacteria</taxon>
        <taxon>Pseudomonadati</taxon>
        <taxon>Pseudomonadota</taxon>
        <taxon>Alphaproteobacteria</taxon>
        <taxon>Hyphomicrobiales</taxon>
        <taxon>Phyllobacteriaceae</taxon>
        <taxon>Mesorhizobium</taxon>
    </lineage>
</organism>
<gene>
    <name evidence="1" type="ORF">MES5069_360098</name>
</gene>
<name>A0ABM9E1N2_9HYPH</name>
<proteinExistence type="predicted"/>
<sequence length="63" mass="7093">MSLESEGDPNAIREAARLKLSCLTKFSLSPPANRAIVRDMAKQMILIYRCFTTLWPIRPAGRS</sequence>
<dbReference type="Proteomes" id="UP001153050">
    <property type="component" value="Unassembled WGS sequence"/>
</dbReference>
<comment type="caution">
    <text evidence="1">The sequence shown here is derived from an EMBL/GenBank/DDBJ whole genome shotgun (WGS) entry which is preliminary data.</text>
</comment>
<dbReference type="EMBL" id="CAKXZT010000131">
    <property type="protein sequence ID" value="CAH2402983.1"/>
    <property type="molecule type" value="Genomic_DNA"/>
</dbReference>
<reference evidence="1 2" key="1">
    <citation type="submission" date="2022-03" db="EMBL/GenBank/DDBJ databases">
        <authorList>
            <person name="Brunel B."/>
        </authorList>
    </citation>
    <scope>NUCLEOTIDE SEQUENCE [LARGE SCALE GENOMIC DNA]</scope>
    <source>
        <strain evidence="1">STM5069sample</strain>
    </source>
</reference>
<evidence type="ECO:0000313" key="1">
    <source>
        <dbReference type="EMBL" id="CAH2402983.1"/>
    </source>
</evidence>
<accession>A0ABM9E1N2</accession>
<protein>
    <submittedName>
        <fullName evidence="1">Uncharacterized protein</fullName>
    </submittedName>
</protein>